<reference evidence="1 2" key="1">
    <citation type="submission" date="2023-07" db="EMBL/GenBank/DDBJ databases">
        <authorList>
            <person name="Peeters C."/>
        </authorList>
    </citation>
    <scope>NUCLEOTIDE SEQUENCE [LARGE SCALE GENOMIC DNA]</scope>
    <source>
        <strain evidence="1 2">LMG 19083</strain>
    </source>
</reference>
<evidence type="ECO:0000313" key="1">
    <source>
        <dbReference type="EMBL" id="CAJ0808528.1"/>
    </source>
</evidence>
<sequence>MSTSDEDWSGVAFAQNNRTADTLAAHLRANGILPPGHVVVNLQLCLRATVAPKGLPHAPPPRRDDGV</sequence>
<accession>A0ABM9JYF5</accession>
<keyword evidence="2" id="KW-1185">Reference proteome</keyword>
<evidence type="ECO:0000313" key="2">
    <source>
        <dbReference type="Proteomes" id="UP001189813"/>
    </source>
</evidence>
<organism evidence="1 2">
    <name type="scientific">Ralstonia psammae</name>
    <dbReference type="NCBI Taxonomy" id="3058598"/>
    <lineage>
        <taxon>Bacteria</taxon>
        <taxon>Pseudomonadati</taxon>
        <taxon>Pseudomonadota</taxon>
        <taxon>Betaproteobacteria</taxon>
        <taxon>Burkholderiales</taxon>
        <taxon>Burkholderiaceae</taxon>
        <taxon>Ralstonia</taxon>
    </lineage>
</organism>
<dbReference type="EMBL" id="CATZBU010000020">
    <property type="protein sequence ID" value="CAJ0808528.1"/>
    <property type="molecule type" value="Genomic_DNA"/>
</dbReference>
<protein>
    <submittedName>
        <fullName evidence="1">Uncharacterized protein</fullName>
    </submittedName>
</protein>
<proteinExistence type="predicted"/>
<dbReference type="Proteomes" id="UP001189813">
    <property type="component" value="Unassembled WGS sequence"/>
</dbReference>
<name>A0ABM9JYF5_9RALS</name>
<comment type="caution">
    <text evidence="1">The sequence shown here is derived from an EMBL/GenBank/DDBJ whole genome shotgun (WGS) entry which is preliminary data.</text>
</comment>
<gene>
    <name evidence="1" type="ORF">LMG19083_04721</name>
</gene>
<dbReference type="RefSeq" id="WP_316669209.1">
    <property type="nucleotide sequence ID" value="NZ_CATZBU010000020.1"/>
</dbReference>